<dbReference type="Gene3D" id="2.30.30.140">
    <property type="match status" value="1"/>
</dbReference>
<dbReference type="AlphaFoldDB" id="A0ABD1NQA4"/>
<sequence>MEVISCSGVHCVGESDCPEQGSNAPLQCDGKSDCIEDVVPVKAAEIKVDDLMLDVGRPLEERENTADDNLDKQGDLAGPAARVSENSQFAVNTDESGLLAKNHEGESSHSEIRLEQDEPVAVWVKWRGKWQPGIRCARVDWPLSTLKAKPTHDRKQYLVIFFPRTRNYSWADVQLVRPINEFPQPIAYKTHKVGVKVVKDLTLAHRFIMQKLAVGMLNILDQLNREGLVETARDVMVLKEFAMEASRCKGYSDLGKMLVKLQNLYKSTCKSNVGMGSE</sequence>
<dbReference type="Proteomes" id="UP001604336">
    <property type="component" value="Unassembled WGS sequence"/>
</dbReference>
<protein>
    <submittedName>
        <fullName evidence="1">Histone-lysine N-methyltransferase SUVR5</fullName>
    </submittedName>
</protein>
<evidence type="ECO:0000313" key="1">
    <source>
        <dbReference type="EMBL" id="KAL2453539.1"/>
    </source>
</evidence>
<dbReference type="PANTHER" id="PTHR47325">
    <property type="entry name" value="HISTONE-LYSINE N-METHYLTRANSFERASE SUVR5"/>
    <property type="match status" value="1"/>
</dbReference>
<proteinExistence type="predicted"/>
<evidence type="ECO:0000313" key="2">
    <source>
        <dbReference type="Proteomes" id="UP001604336"/>
    </source>
</evidence>
<dbReference type="CDD" id="cd05162">
    <property type="entry name" value="PWWP"/>
    <property type="match status" value="1"/>
</dbReference>
<organism evidence="1 2">
    <name type="scientific">Abeliophyllum distichum</name>
    <dbReference type="NCBI Taxonomy" id="126358"/>
    <lineage>
        <taxon>Eukaryota</taxon>
        <taxon>Viridiplantae</taxon>
        <taxon>Streptophyta</taxon>
        <taxon>Embryophyta</taxon>
        <taxon>Tracheophyta</taxon>
        <taxon>Spermatophyta</taxon>
        <taxon>Magnoliopsida</taxon>
        <taxon>eudicotyledons</taxon>
        <taxon>Gunneridae</taxon>
        <taxon>Pentapetalae</taxon>
        <taxon>asterids</taxon>
        <taxon>lamiids</taxon>
        <taxon>Lamiales</taxon>
        <taxon>Oleaceae</taxon>
        <taxon>Forsythieae</taxon>
        <taxon>Abeliophyllum</taxon>
    </lineage>
</organism>
<name>A0ABD1NQA4_9LAMI</name>
<gene>
    <name evidence="1" type="ORF">Adt_48964</name>
</gene>
<accession>A0ABD1NQA4</accession>
<dbReference type="EMBL" id="JBFOLK010000648">
    <property type="protein sequence ID" value="KAL2453539.1"/>
    <property type="molecule type" value="Genomic_DNA"/>
</dbReference>
<dbReference type="PANTHER" id="PTHR47325:SF1">
    <property type="entry name" value="HISTONE-LYSINE N-METHYLTRANSFERASE SUVR5"/>
    <property type="match status" value="1"/>
</dbReference>
<reference evidence="2" key="1">
    <citation type="submission" date="2024-07" db="EMBL/GenBank/DDBJ databases">
        <title>Two chromosome-level genome assemblies of Korean endemic species Abeliophyllum distichum and Forsythia ovata (Oleaceae).</title>
        <authorList>
            <person name="Jang H."/>
        </authorList>
    </citation>
    <scope>NUCLEOTIDE SEQUENCE [LARGE SCALE GENOMIC DNA]</scope>
</reference>
<comment type="caution">
    <text evidence="1">The sequence shown here is derived from an EMBL/GenBank/DDBJ whole genome shotgun (WGS) entry which is preliminary data.</text>
</comment>
<keyword evidence="2" id="KW-1185">Reference proteome</keyword>